<dbReference type="PATRIC" id="fig|1094496.3.peg.1057"/>
<evidence type="ECO:0000313" key="1">
    <source>
        <dbReference type="EMBL" id="ENN91023.1"/>
    </source>
</evidence>
<comment type="caution">
    <text evidence="1">The sequence shown here is derived from an EMBL/GenBank/DDBJ whole genome shotgun (WGS) entry which is preliminary data.</text>
</comment>
<dbReference type="AlphaFoldDB" id="N6ULD8"/>
<sequence length="102" mass="10115">MYVSGSGAVELSGGVDVSRFETGVYVKGGTFKMTEGSITGMGNGQGTGVHAKGGDVTLDTVTISNVAMGVRVEGKGAFKMERGSVTAFTGTGVSVGSAVTKS</sequence>
<keyword evidence="2" id="KW-1185">Reference proteome</keyword>
<protein>
    <recommendedName>
        <fullName evidence="3">Right handed beta helix domain-containing protein</fullName>
    </recommendedName>
</protein>
<dbReference type="EMBL" id="AGWC01000005">
    <property type="protein sequence ID" value="ENN91023.1"/>
    <property type="molecule type" value="Genomic_DNA"/>
</dbReference>
<proteinExistence type="predicted"/>
<gene>
    <name evidence="1" type="ORF">m07a_10280</name>
</gene>
<dbReference type="HOGENOM" id="CLU_2271871_0_0_5"/>
<dbReference type="Proteomes" id="UP000014242">
    <property type="component" value="Unassembled WGS sequence"/>
</dbReference>
<reference evidence="1 2" key="1">
    <citation type="journal article" date="2013" name="PLoS Genet.">
        <title>A gene transfer agent and a dynamic repertoire of secretion systems hold the keys to the explosive radiation of the emerging pathogen Bartonella.</title>
        <authorList>
            <person name="Guy L."/>
            <person name="Nystedt B."/>
            <person name="Toft C."/>
            <person name="Zaremba-Niedzwiedzka K."/>
            <person name="Berglund E.C."/>
            <person name="Granberg F."/>
            <person name="Naslund K."/>
            <person name="Eriksson A.S."/>
            <person name="Andersson S.G."/>
        </authorList>
    </citation>
    <scope>NUCLEOTIDE SEQUENCE [LARGE SCALE GENOMIC DNA]</scope>
    <source>
        <strain evidence="2">m07a</strain>
    </source>
</reference>
<accession>N6ULD8</accession>
<organism evidence="1 2">
    <name type="scientific">Bartonella schoenbuchensis m07a</name>
    <dbReference type="NCBI Taxonomy" id="1094496"/>
    <lineage>
        <taxon>Bacteria</taxon>
        <taxon>Pseudomonadati</taxon>
        <taxon>Pseudomonadota</taxon>
        <taxon>Alphaproteobacteria</taxon>
        <taxon>Hyphomicrobiales</taxon>
        <taxon>Bartonellaceae</taxon>
        <taxon>Bartonella</taxon>
    </lineage>
</organism>
<name>N6ULD8_9HYPH</name>
<evidence type="ECO:0000313" key="2">
    <source>
        <dbReference type="Proteomes" id="UP000014242"/>
    </source>
</evidence>
<dbReference type="RefSeq" id="WP_010704132.1">
    <property type="nucleotide sequence ID" value="NZ_KB915628.1"/>
</dbReference>
<evidence type="ECO:0008006" key="3">
    <source>
        <dbReference type="Google" id="ProtNLM"/>
    </source>
</evidence>